<gene>
    <name evidence="1" type="ORF">LOOC260_117280</name>
</gene>
<dbReference type="PANTHER" id="PTHR11669:SF8">
    <property type="entry name" value="DNA POLYMERASE III SUBUNIT DELTA"/>
    <property type="match status" value="1"/>
</dbReference>
<accession>A0A0A1GZ07</accession>
<dbReference type="SUPFAM" id="SSF52540">
    <property type="entry name" value="P-loop containing nucleoside triphosphate hydrolases"/>
    <property type="match status" value="1"/>
</dbReference>
<sequence>MQTILENINENQPQLVHQFGLAIEHDELAHAYLLVGPSGVGKTQLAQWVAMRLFCLHVKDGQPDGTCEECQRISKQLHPDVLMIEPDGRQIKVDQVRYLKSEFSKSAVEGSKKIFIIRDADKMTVSAANSLLKFLEEPSGEFVAFLLTTNKSAILPTIQSRTQIIDLPPLKPEAFNELLRQQEIPENVAVLAANLTNSITEVVELMQEDWLVNAKKAIEQWYQAVSQKDMQAFVLVQTAIMKLANNREHQQVLLTMIMLIWRDTMFVASQESTTKISYQTVIDAINKAVLQYSTRKITAVAQLTLTTGKLLDQNVSFQNIVEQLTIRIIDQLKEG</sequence>
<dbReference type="HOGENOM" id="CLU_006229_4_5_9"/>
<dbReference type="GO" id="GO:0008408">
    <property type="term" value="F:3'-5' exonuclease activity"/>
    <property type="evidence" value="ECO:0007669"/>
    <property type="project" value="InterPro"/>
</dbReference>
<protein>
    <submittedName>
        <fullName evidence="1">DNA polymerase III subunit delta</fullName>
    </submittedName>
</protein>
<dbReference type="NCBIfam" id="TIGR00678">
    <property type="entry name" value="holB"/>
    <property type="match status" value="1"/>
</dbReference>
<dbReference type="GO" id="GO:0003887">
    <property type="term" value="F:DNA-directed DNA polymerase activity"/>
    <property type="evidence" value="ECO:0007669"/>
    <property type="project" value="InterPro"/>
</dbReference>
<evidence type="ECO:0000313" key="2">
    <source>
        <dbReference type="Proteomes" id="UP000031620"/>
    </source>
</evidence>
<evidence type="ECO:0000313" key="1">
    <source>
        <dbReference type="EMBL" id="BAP86234.1"/>
    </source>
</evidence>
<dbReference type="Pfam" id="PF13177">
    <property type="entry name" value="DNA_pol3_delta2"/>
    <property type="match status" value="1"/>
</dbReference>
<dbReference type="InterPro" id="IPR027417">
    <property type="entry name" value="P-loop_NTPase"/>
</dbReference>
<dbReference type="InterPro" id="IPR050238">
    <property type="entry name" value="DNA_Rep/Repair_Clamp_Loader"/>
</dbReference>
<dbReference type="STRING" id="1291742.LOOC260_117280"/>
<dbReference type="Proteomes" id="UP000031620">
    <property type="component" value="Chromosome"/>
</dbReference>
<dbReference type="EMBL" id="AP014680">
    <property type="protein sequence ID" value="BAP86234.1"/>
    <property type="molecule type" value="Genomic_DNA"/>
</dbReference>
<dbReference type="GO" id="GO:0006261">
    <property type="term" value="P:DNA-templated DNA replication"/>
    <property type="evidence" value="ECO:0007669"/>
    <property type="project" value="TreeGrafter"/>
</dbReference>
<name>A0A0A1GZ07_9LACO</name>
<dbReference type="InterPro" id="IPR004622">
    <property type="entry name" value="DNA_pol_HolB"/>
</dbReference>
<dbReference type="NCBIfam" id="NF005972">
    <property type="entry name" value="PRK08058.1"/>
    <property type="match status" value="1"/>
</dbReference>
<proteinExistence type="predicted"/>
<dbReference type="RefSeq" id="WP_041094297.1">
    <property type="nucleotide sequence ID" value="NZ_AP014680.1"/>
</dbReference>
<dbReference type="AlphaFoldDB" id="A0A0A1GZ07"/>
<dbReference type="KEGG" id="lho:LOOC260_117280"/>
<reference evidence="1 2" key="1">
    <citation type="submission" date="2014-11" db="EMBL/GenBank/DDBJ databases">
        <title>Complete genome sequence and analysis of Lactobacillus hokkaidonensis LOOC260T.</title>
        <authorList>
            <person name="Tanizawa Y."/>
            <person name="Tohno M."/>
            <person name="Kaminuma E."/>
            <person name="Nakamura Y."/>
            <person name="Arita M."/>
        </authorList>
    </citation>
    <scope>NUCLEOTIDE SEQUENCE [LARGE SCALE GENOMIC DNA]</scope>
    <source>
        <strain evidence="1 2">LOOC260</strain>
    </source>
</reference>
<organism evidence="1 2">
    <name type="scientific">Paucilactobacillus hokkaidonensis JCM 18461</name>
    <dbReference type="NCBI Taxonomy" id="1291742"/>
    <lineage>
        <taxon>Bacteria</taxon>
        <taxon>Bacillati</taxon>
        <taxon>Bacillota</taxon>
        <taxon>Bacilli</taxon>
        <taxon>Lactobacillales</taxon>
        <taxon>Lactobacillaceae</taxon>
        <taxon>Paucilactobacillus</taxon>
    </lineage>
</organism>
<dbReference type="FunFam" id="3.40.50.300:FF:001255">
    <property type="entry name" value="DNA polymerase III subunit delta"/>
    <property type="match status" value="1"/>
</dbReference>
<dbReference type="PANTHER" id="PTHR11669">
    <property type="entry name" value="REPLICATION FACTOR C / DNA POLYMERASE III GAMMA-TAU SUBUNIT"/>
    <property type="match status" value="1"/>
</dbReference>
<dbReference type="Gene3D" id="3.40.50.300">
    <property type="entry name" value="P-loop containing nucleotide triphosphate hydrolases"/>
    <property type="match status" value="1"/>
</dbReference>